<feature type="compositionally biased region" description="Polar residues" evidence="1">
    <location>
        <begin position="88"/>
        <end position="99"/>
    </location>
</feature>
<comment type="caution">
    <text evidence="2">The sequence shown here is derived from an EMBL/GenBank/DDBJ whole genome shotgun (WGS) entry which is preliminary data.</text>
</comment>
<reference evidence="2" key="1">
    <citation type="submission" date="2021-06" db="EMBL/GenBank/DDBJ databases">
        <authorList>
            <person name="Kallberg Y."/>
            <person name="Tangrot J."/>
            <person name="Rosling A."/>
        </authorList>
    </citation>
    <scope>NUCLEOTIDE SEQUENCE</scope>
    <source>
        <strain evidence="2">MA453B</strain>
    </source>
</reference>
<proteinExistence type="predicted"/>
<sequence>MRKNKPLRHRLTEFIEVLKEKSNEYNHFAICNACKEARGHEYAYSNKFVNTKRLVKSHLKNCTYFKDQKGEQEAKRILDDTDNENNEEFSNGSDENSNTEIEEFRGPLDPHVVLAISQLRGILAQNRRIQELDELKKLYESTSTTSLLNHSKDVPSNLTVQYTNDESDYDEIDNMSEDNEDDITLWSSISDDDSDENLSGSESTDLDELLDSQESSVGRKVKWPLNRLFTADLEAPFFATI</sequence>
<organism evidence="2 3">
    <name type="scientific">Dentiscutata erythropus</name>
    <dbReference type="NCBI Taxonomy" id="1348616"/>
    <lineage>
        <taxon>Eukaryota</taxon>
        <taxon>Fungi</taxon>
        <taxon>Fungi incertae sedis</taxon>
        <taxon>Mucoromycota</taxon>
        <taxon>Glomeromycotina</taxon>
        <taxon>Glomeromycetes</taxon>
        <taxon>Diversisporales</taxon>
        <taxon>Gigasporaceae</taxon>
        <taxon>Dentiscutata</taxon>
    </lineage>
</organism>
<dbReference type="EMBL" id="CAJVPY010003189">
    <property type="protein sequence ID" value="CAG8584308.1"/>
    <property type="molecule type" value="Genomic_DNA"/>
</dbReference>
<gene>
    <name evidence="2" type="ORF">DERYTH_LOCUS6848</name>
</gene>
<feature type="region of interest" description="Disordered" evidence="1">
    <location>
        <begin position="188"/>
        <end position="211"/>
    </location>
</feature>
<feature type="region of interest" description="Disordered" evidence="1">
    <location>
        <begin position="73"/>
        <end position="101"/>
    </location>
</feature>
<protein>
    <submittedName>
        <fullName evidence="2">17785_t:CDS:1</fullName>
    </submittedName>
</protein>
<dbReference type="AlphaFoldDB" id="A0A9N9C1C1"/>
<evidence type="ECO:0000256" key="1">
    <source>
        <dbReference type="SAM" id="MobiDB-lite"/>
    </source>
</evidence>
<evidence type="ECO:0000313" key="3">
    <source>
        <dbReference type="Proteomes" id="UP000789405"/>
    </source>
</evidence>
<keyword evidence="3" id="KW-1185">Reference proteome</keyword>
<name>A0A9N9C1C1_9GLOM</name>
<dbReference type="Proteomes" id="UP000789405">
    <property type="component" value="Unassembled WGS sequence"/>
</dbReference>
<accession>A0A9N9C1C1</accession>
<evidence type="ECO:0000313" key="2">
    <source>
        <dbReference type="EMBL" id="CAG8584308.1"/>
    </source>
</evidence>
<dbReference type="OrthoDB" id="2436500at2759"/>